<sequence>MFSDTMSCDSLQERRAIRIQMPDGQRSPSYAPTSRHGRALTPSSTGCPQSRAAPARALRAKVIQGREPGTFGRDCCICLIACLPAHRRARAGAIPHLPSRYLGRRLSSTSSGSAVEVQGGINALGRAMGRRQDARRTQCPTFPVYPVTVTFDVRRIALGYCSAPGPHSTEHGRSPARSDSSSTVVPRLHPQTFASYSRLSSYILSSSATPRTLHDGRPGILVSFADKTGDLEQRHVAQCLKDAPARHMGGYGCIVGVGDRPQKNTDVALASLPARRRYRGSCRRRSTNIDVTVTVDVAAAGDVGVFARKVTPATKNANRRGARYAS</sequence>
<feature type="region of interest" description="Disordered" evidence="1">
    <location>
        <begin position="164"/>
        <end position="184"/>
    </location>
</feature>
<gene>
    <name evidence="2" type="ORF">EXIGLDRAFT_193533</name>
</gene>
<feature type="region of interest" description="Disordered" evidence="1">
    <location>
        <begin position="18"/>
        <end position="52"/>
    </location>
</feature>
<protein>
    <submittedName>
        <fullName evidence="2">Uncharacterized protein</fullName>
    </submittedName>
</protein>
<name>A0A165EWS1_EXIGL</name>
<proteinExistence type="predicted"/>
<evidence type="ECO:0000313" key="3">
    <source>
        <dbReference type="Proteomes" id="UP000077266"/>
    </source>
</evidence>
<accession>A0A165EWS1</accession>
<keyword evidence="3" id="KW-1185">Reference proteome</keyword>
<reference evidence="2 3" key="1">
    <citation type="journal article" date="2016" name="Mol. Biol. Evol.">
        <title>Comparative Genomics of Early-Diverging Mushroom-Forming Fungi Provides Insights into the Origins of Lignocellulose Decay Capabilities.</title>
        <authorList>
            <person name="Nagy L.G."/>
            <person name="Riley R."/>
            <person name="Tritt A."/>
            <person name="Adam C."/>
            <person name="Daum C."/>
            <person name="Floudas D."/>
            <person name="Sun H."/>
            <person name="Yadav J.S."/>
            <person name="Pangilinan J."/>
            <person name="Larsson K.H."/>
            <person name="Matsuura K."/>
            <person name="Barry K."/>
            <person name="Labutti K."/>
            <person name="Kuo R."/>
            <person name="Ohm R.A."/>
            <person name="Bhattacharya S.S."/>
            <person name="Shirouzu T."/>
            <person name="Yoshinaga Y."/>
            <person name="Martin F.M."/>
            <person name="Grigoriev I.V."/>
            <person name="Hibbett D.S."/>
        </authorList>
    </citation>
    <scope>NUCLEOTIDE SEQUENCE [LARGE SCALE GENOMIC DNA]</scope>
    <source>
        <strain evidence="2 3">HHB12029</strain>
    </source>
</reference>
<dbReference type="AlphaFoldDB" id="A0A165EWS1"/>
<organism evidence="2 3">
    <name type="scientific">Exidia glandulosa HHB12029</name>
    <dbReference type="NCBI Taxonomy" id="1314781"/>
    <lineage>
        <taxon>Eukaryota</taxon>
        <taxon>Fungi</taxon>
        <taxon>Dikarya</taxon>
        <taxon>Basidiomycota</taxon>
        <taxon>Agaricomycotina</taxon>
        <taxon>Agaricomycetes</taxon>
        <taxon>Auriculariales</taxon>
        <taxon>Exidiaceae</taxon>
        <taxon>Exidia</taxon>
    </lineage>
</organism>
<dbReference type="InParanoid" id="A0A165EWS1"/>
<evidence type="ECO:0000256" key="1">
    <source>
        <dbReference type="SAM" id="MobiDB-lite"/>
    </source>
</evidence>
<dbReference type="EMBL" id="KV426113">
    <property type="protein sequence ID" value="KZV87874.1"/>
    <property type="molecule type" value="Genomic_DNA"/>
</dbReference>
<evidence type="ECO:0000313" key="2">
    <source>
        <dbReference type="EMBL" id="KZV87874.1"/>
    </source>
</evidence>
<dbReference type="Proteomes" id="UP000077266">
    <property type="component" value="Unassembled WGS sequence"/>
</dbReference>